<dbReference type="InterPro" id="IPR026015">
    <property type="entry name" value="ATP_synth_OSCP/delta_N_sf"/>
</dbReference>
<evidence type="ECO:0000256" key="2">
    <source>
        <dbReference type="ARBA" id="ARBA00022448"/>
    </source>
</evidence>
<keyword evidence="5 7" id="KW-0472">Membrane</keyword>
<dbReference type="PANTHER" id="PTHR11910">
    <property type="entry name" value="ATP SYNTHASE DELTA CHAIN"/>
    <property type="match status" value="1"/>
</dbReference>
<evidence type="ECO:0000256" key="1">
    <source>
        <dbReference type="ARBA" id="ARBA00004370"/>
    </source>
</evidence>
<protein>
    <recommendedName>
        <fullName evidence="7">ATP synthase subunit delta</fullName>
    </recommendedName>
    <alternativeName>
        <fullName evidence="7">ATP synthase F(1) sector subunit delta</fullName>
    </alternativeName>
    <alternativeName>
        <fullName evidence="7">F-type ATPase subunit delta</fullName>
        <shortName evidence="7">F-ATPase subunit delta</shortName>
    </alternativeName>
</protein>
<organism evidence="8 9">
    <name type="scientific">Carboxylicivirga sediminis</name>
    <dbReference type="NCBI Taxonomy" id="2006564"/>
    <lineage>
        <taxon>Bacteria</taxon>
        <taxon>Pseudomonadati</taxon>
        <taxon>Bacteroidota</taxon>
        <taxon>Bacteroidia</taxon>
        <taxon>Marinilabiliales</taxon>
        <taxon>Marinilabiliaceae</taxon>
        <taxon>Carboxylicivirga</taxon>
    </lineage>
</organism>
<evidence type="ECO:0000256" key="5">
    <source>
        <dbReference type="ARBA" id="ARBA00023136"/>
    </source>
</evidence>
<keyword evidence="7" id="KW-1003">Cell membrane</keyword>
<comment type="similarity">
    <text evidence="7">Belongs to the ATPase delta chain family.</text>
</comment>
<dbReference type="EMBL" id="JAGTAR010000026">
    <property type="protein sequence ID" value="MBR8537073.1"/>
    <property type="molecule type" value="Genomic_DNA"/>
</dbReference>
<keyword evidence="4 7" id="KW-0406">Ion transport</keyword>
<evidence type="ECO:0000256" key="7">
    <source>
        <dbReference type="HAMAP-Rule" id="MF_01416"/>
    </source>
</evidence>
<evidence type="ECO:0000313" key="9">
    <source>
        <dbReference type="Proteomes" id="UP000679220"/>
    </source>
</evidence>
<dbReference type="AlphaFoldDB" id="A0A941IYY2"/>
<keyword evidence="2 7" id="KW-0813">Transport</keyword>
<keyword evidence="7" id="KW-0139">CF(1)</keyword>
<name>A0A941IYY2_9BACT</name>
<dbReference type="SUPFAM" id="SSF47928">
    <property type="entry name" value="N-terminal domain of the delta subunit of the F1F0-ATP synthase"/>
    <property type="match status" value="1"/>
</dbReference>
<gene>
    <name evidence="7 8" type="primary">atpH</name>
    <name evidence="8" type="ORF">KDU71_15985</name>
</gene>
<dbReference type="Gene3D" id="1.10.520.20">
    <property type="entry name" value="N-terminal domain of the delta subunit of the F1F0-ATP synthase"/>
    <property type="match status" value="1"/>
</dbReference>
<evidence type="ECO:0000256" key="3">
    <source>
        <dbReference type="ARBA" id="ARBA00022781"/>
    </source>
</evidence>
<evidence type="ECO:0000256" key="4">
    <source>
        <dbReference type="ARBA" id="ARBA00023065"/>
    </source>
</evidence>
<reference evidence="8" key="1">
    <citation type="journal article" date="2018" name="Int. J. Syst. Evol. Microbiol.">
        <title>Carboxylicivirga sediminis sp. nov., isolated from coastal sediment.</title>
        <authorList>
            <person name="Wang F.Q."/>
            <person name="Ren L.H."/>
            <person name="Zou R.J."/>
            <person name="Sun Y.Z."/>
            <person name="Liu X.J."/>
            <person name="Jiang F."/>
            <person name="Liu L.J."/>
        </authorList>
    </citation>
    <scope>NUCLEOTIDE SEQUENCE</scope>
    <source>
        <strain evidence="8">JR1</strain>
    </source>
</reference>
<dbReference type="NCBIfam" id="TIGR01145">
    <property type="entry name" value="ATP_synt_delta"/>
    <property type="match status" value="1"/>
</dbReference>
<dbReference type="Pfam" id="PF00213">
    <property type="entry name" value="OSCP"/>
    <property type="match status" value="1"/>
</dbReference>
<dbReference type="GO" id="GO:0005886">
    <property type="term" value="C:plasma membrane"/>
    <property type="evidence" value="ECO:0007669"/>
    <property type="project" value="UniProtKB-SubCell"/>
</dbReference>
<accession>A0A941IYY2</accession>
<comment type="subcellular location">
    <subcellularLocation>
        <location evidence="7">Cell membrane</location>
        <topology evidence="7">Peripheral membrane protein</topology>
    </subcellularLocation>
    <subcellularLocation>
        <location evidence="1">Membrane</location>
    </subcellularLocation>
</comment>
<proteinExistence type="inferred from homology"/>
<comment type="function">
    <text evidence="7">This protein is part of the stalk that links CF(0) to CF(1). It either transmits conformational changes from CF(0) to CF(1) or is implicated in proton conduction.</text>
</comment>
<comment type="caution">
    <text evidence="8">The sequence shown here is derived from an EMBL/GenBank/DDBJ whole genome shotgun (WGS) entry which is preliminary data.</text>
</comment>
<dbReference type="PRINTS" id="PR00125">
    <property type="entry name" value="ATPASEDELTA"/>
</dbReference>
<evidence type="ECO:0000256" key="6">
    <source>
        <dbReference type="ARBA" id="ARBA00023310"/>
    </source>
</evidence>
<sequence>MNRSLIADRYAKALFKLAMEQKELEQIYQDVNLLQSYCNDAEGFTDLLNSPVVKPGQKKQAFHSVLEGKVNISTLNLLDLLITNNREVLLTDINRRFIWLYKNEKGIKEVTVYTAIDFDDQQHDVLNQFLKEQFKAPIELTIKVKPELLGGFILKVDGKMADASMSTKLKQIKKQLLS</sequence>
<dbReference type="HAMAP" id="MF_01416">
    <property type="entry name" value="ATP_synth_delta_bact"/>
    <property type="match status" value="1"/>
</dbReference>
<dbReference type="Proteomes" id="UP000679220">
    <property type="component" value="Unassembled WGS sequence"/>
</dbReference>
<evidence type="ECO:0000313" key="8">
    <source>
        <dbReference type="EMBL" id="MBR8537073.1"/>
    </source>
</evidence>
<comment type="function">
    <text evidence="7">F(1)F(0) ATP synthase produces ATP from ADP in the presence of a proton or sodium gradient. F-type ATPases consist of two structural domains, F(1) containing the extramembraneous catalytic core and F(0) containing the membrane proton channel, linked together by a central stalk and a peripheral stalk. During catalysis, ATP synthesis in the catalytic domain of F(1) is coupled via a rotary mechanism of the central stalk subunits to proton translocation.</text>
</comment>
<reference evidence="8" key="2">
    <citation type="submission" date="2021-04" db="EMBL/GenBank/DDBJ databases">
        <authorList>
            <person name="Zhang T."/>
            <person name="Zhang Y."/>
            <person name="Lu D."/>
            <person name="Zuo D."/>
            <person name="Du Z."/>
        </authorList>
    </citation>
    <scope>NUCLEOTIDE SEQUENCE</scope>
    <source>
        <strain evidence="8">JR1</strain>
    </source>
</reference>
<dbReference type="InterPro" id="IPR000711">
    <property type="entry name" value="ATPase_OSCP/dsu"/>
</dbReference>
<dbReference type="RefSeq" id="WP_212192097.1">
    <property type="nucleotide sequence ID" value="NZ_JAGTAR010000026.1"/>
</dbReference>
<keyword evidence="9" id="KW-1185">Reference proteome</keyword>
<keyword evidence="6 7" id="KW-0066">ATP synthesis</keyword>
<dbReference type="GO" id="GO:0045259">
    <property type="term" value="C:proton-transporting ATP synthase complex"/>
    <property type="evidence" value="ECO:0007669"/>
    <property type="project" value="UniProtKB-KW"/>
</dbReference>
<dbReference type="GO" id="GO:0046933">
    <property type="term" value="F:proton-transporting ATP synthase activity, rotational mechanism"/>
    <property type="evidence" value="ECO:0007669"/>
    <property type="project" value="UniProtKB-UniRule"/>
</dbReference>
<keyword evidence="3 7" id="KW-0375">Hydrogen ion transport</keyword>